<evidence type="ECO:0000256" key="5">
    <source>
        <dbReference type="ARBA" id="ARBA00022741"/>
    </source>
</evidence>
<dbReference type="Pfam" id="PF00005">
    <property type="entry name" value="ABC_tran"/>
    <property type="match status" value="1"/>
</dbReference>
<accession>A0AAE1LAM5</accession>
<evidence type="ECO:0000256" key="1">
    <source>
        <dbReference type="ARBA" id="ARBA00004141"/>
    </source>
</evidence>
<evidence type="ECO:0000256" key="3">
    <source>
        <dbReference type="ARBA" id="ARBA00022448"/>
    </source>
</evidence>
<dbReference type="GO" id="GO:0005886">
    <property type="term" value="C:plasma membrane"/>
    <property type="evidence" value="ECO:0007669"/>
    <property type="project" value="TreeGrafter"/>
</dbReference>
<comment type="similarity">
    <text evidence="2">Belongs to the ABC transporter superfamily. ABCG family. Eye pigment precursor importer (TC 3.A.1.204) subfamily.</text>
</comment>
<keyword evidence="5" id="KW-0547">Nucleotide-binding</keyword>
<dbReference type="SMART" id="SM00382">
    <property type="entry name" value="AAA"/>
    <property type="match status" value="1"/>
</dbReference>
<reference evidence="12" key="1">
    <citation type="submission" date="2021-07" db="EMBL/GenBank/DDBJ databases">
        <authorList>
            <person name="Catto M.A."/>
            <person name="Jacobson A."/>
            <person name="Kennedy G."/>
            <person name="Labadie P."/>
            <person name="Hunt B.G."/>
            <person name="Srinivasan R."/>
        </authorList>
    </citation>
    <scope>NUCLEOTIDE SEQUENCE</scope>
    <source>
        <strain evidence="12">PL_HMW_Pooled</strain>
        <tissue evidence="12">Head</tissue>
    </source>
</reference>
<dbReference type="InterPro" id="IPR003439">
    <property type="entry name" value="ABC_transporter-like_ATP-bd"/>
</dbReference>
<feature type="domain" description="ABC transporter" evidence="11">
    <location>
        <begin position="47"/>
        <end position="295"/>
    </location>
</feature>
<evidence type="ECO:0000313" key="13">
    <source>
        <dbReference type="Proteomes" id="UP001219518"/>
    </source>
</evidence>
<dbReference type="Proteomes" id="UP001219518">
    <property type="component" value="Unassembled WGS sequence"/>
</dbReference>
<sequence>MESPGGSGRGSGRGSGSGSPGGSRTPPTPTAVALEQLQDGTGGSMTLAWNDLSVWVRKPKEGAGFFSRDKYEHKQILNSVCGVAKSGSLMAIMGASGAGKTTMLATVSQRVKGITRGEILVNGHVVDQRFMCQVSGFVPQQDLAVECLTVREHLEFMARLKMDRRVRSAQRHRRILSLLMDLGLSKCVHTQLRRLSGGERRRVSLAVQLLTDPPILFCDEPTTGLDSYSAGAVVEHLRLFAQRGKAVICTIHQPASGIFDLFHQVLLLAGGRVAFFGEVQDAARHFDNLGLVCPSTFNQAEFLVSQLAVVPGQEGQCLKKIQWLCDEFDNSKYGQALSDELAAHTGRFLQACDAETGSASSGLGLGKVGRRTWSAASVTSVDSWESSEEFQKYLNIKQPTKFTQFYWLVWRSLIEIRRQPTDVLIRLGMLMFIAVLISTPYVSITMDQKGIQNMQGFLYLIVTEIIFAYSYSVFHTFPHEMPVLLREIGNGLYSPGPYYVSKMLILLPRAIVEPFLYTLVVFLVGGLTGGIGDFCLLLVPVWACAITATAYGCLMSASFESIETAAMVSVPYEFISVTFSGLYLQLGNLPAHLKWVPFISMFYYGNEAVSILQWDKIDSIACDEDPGIPCISTGHDVLEKYGYKADDVGLDLAGLAGIYVFCHVLGFAALWRRSKRQAVY</sequence>
<keyword evidence="13" id="KW-1185">Reference proteome</keyword>
<dbReference type="PROSITE" id="PS00211">
    <property type="entry name" value="ABC_TRANSPORTER_1"/>
    <property type="match status" value="1"/>
</dbReference>
<dbReference type="InterPro" id="IPR027417">
    <property type="entry name" value="P-loop_NTPase"/>
</dbReference>
<dbReference type="GO" id="GO:0030659">
    <property type="term" value="C:cytoplasmic vesicle membrane"/>
    <property type="evidence" value="ECO:0007669"/>
    <property type="project" value="TreeGrafter"/>
</dbReference>
<dbReference type="InterPro" id="IPR017871">
    <property type="entry name" value="ABC_transporter-like_CS"/>
</dbReference>
<dbReference type="InterPro" id="IPR003593">
    <property type="entry name" value="AAA+_ATPase"/>
</dbReference>
<dbReference type="PANTHER" id="PTHR48041:SF139">
    <property type="entry name" value="PROTEIN SCARLET"/>
    <property type="match status" value="1"/>
</dbReference>
<dbReference type="InterPro" id="IPR050352">
    <property type="entry name" value="ABCG_transporters"/>
</dbReference>
<feature type="transmembrane region" description="Helical" evidence="10">
    <location>
        <begin position="423"/>
        <end position="444"/>
    </location>
</feature>
<dbReference type="EMBL" id="JAHWGI010000295">
    <property type="protein sequence ID" value="KAK3912633.1"/>
    <property type="molecule type" value="Genomic_DNA"/>
</dbReference>
<evidence type="ECO:0000256" key="10">
    <source>
        <dbReference type="SAM" id="Phobius"/>
    </source>
</evidence>
<evidence type="ECO:0000256" key="6">
    <source>
        <dbReference type="ARBA" id="ARBA00022840"/>
    </source>
</evidence>
<comment type="caution">
    <text evidence="12">The sequence shown here is derived from an EMBL/GenBank/DDBJ whole genome shotgun (WGS) entry which is preliminary data.</text>
</comment>
<feature type="transmembrane region" description="Helical" evidence="10">
    <location>
        <begin position="652"/>
        <end position="671"/>
    </location>
</feature>
<reference evidence="12" key="2">
    <citation type="journal article" date="2023" name="BMC Genomics">
        <title>Pest status, molecular evolution, and epigenetic factors derived from the genome assembly of Frankliniella fusca, a thysanopteran phytovirus vector.</title>
        <authorList>
            <person name="Catto M.A."/>
            <person name="Labadie P.E."/>
            <person name="Jacobson A.L."/>
            <person name="Kennedy G.G."/>
            <person name="Srinivasan R."/>
            <person name="Hunt B.G."/>
        </authorList>
    </citation>
    <scope>NUCLEOTIDE SEQUENCE</scope>
    <source>
        <strain evidence="12">PL_HMW_Pooled</strain>
    </source>
</reference>
<dbReference type="GO" id="GO:0005524">
    <property type="term" value="F:ATP binding"/>
    <property type="evidence" value="ECO:0007669"/>
    <property type="project" value="UniProtKB-KW"/>
</dbReference>
<feature type="transmembrane region" description="Helical" evidence="10">
    <location>
        <begin position="534"/>
        <end position="559"/>
    </location>
</feature>
<evidence type="ECO:0000256" key="8">
    <source>
        <dbReference type="ARBA" id="ARBA00023136"/>
    </source>
</evidence>
<protein>
    <submittedName>
        <fullName evidence="12">Protein scarlet</fullName>
    </submittedName>
</protein>
<feature type="transmembrane region" description="Helical" evidence="10">
    <location>
        <begin position="456"/>
        <end position="474"/>
    </location>
</feature>
<name>A0AAE1LAM5_9NEOP</name>
<keyword evidence="4 10" id="KW-0812">Transmembrane</keyword>
<feature type="transmembrane region" description="Helical" evidence="10">
    <location>
        <begin position="503"/>
        <end position="527"/>
    </location>
</feature>
<evidence type="ECO:0000259" key="11">
    <source>
        <dbReference type="PROSITE" id="PS50893"/>
    </source>
</evidence>
<dbReference type="GO" id="GO:0016887">
    <property type="term" value="F:ATP hydrolysis activity"/>
    <property type="evidence" value="ECO:0007669"/>
    <property type="project" value="InterPro"/>
</dbReference>
<dbReference type="SUPFAM" id="SSF52540">
    <property type="entry name" value="P-loop containing nucleoside triphosphate hydrolases"/>
    <property type="match status" value="1"/>
</dbReference>
<evidence type="ECO:0000256" key="2">
    <source>
        <dbReference type="ARBA" id="ARBA00005814"/>
    </source>
</evidence>
<organism evidence="12 13">
    <name type="scientific">Frankliniella fusca</name>
    <dbReference type="NCBI Taxonomy" id="407009"/>
    <lineage>
        <taxon>Eukaryota</taxon>
        <taxon>Metazoa</taxon>
        <taxon>Ecdysozoa</taxon>
        <taxon>Arthropoda</taxon>
        <taxon>Hexapoda</taxon>
        <taxon>Insecta</taxon>
        <taxon>Pterygota</taxon>
        <taxon>Neoptera</taxon>
        <taxon>Paraneoptera</taxon>
        <taxon>Thysanoptera</taxon>
        <taxon>Terebrantia</taxon>
        <taxon>Thripoidea</taxon>
        <taxon>Thripidae</taxon>
        <taxon>Frankliniella</taxon>
    </lineage>
</organism>
<keyword evidence="6" id="KW-0067">ATP-binding</keyword>
<dbReference type="InterPro" id="IPR013525">
    <property type="entry name" value="ABC2_TM"/>
</dbReference>
<dbReference type="Gene3D" id="3.40.50.300">
    <property type="entry name" value="P-loop containing nucleotide triphosphate hydrolases"/>
    <property type="match status" value="1"/>
</dbReference>
<evidence type="ECO:0000256" key="9">
    <source>
        <dbReference type="SAM" id="MobiDB-lite"/>
    </source>
</evidence>
<dbReference type="AlphaFoldDB" id="A0AAE1LAM5"/>
<dbReference type="Pfam" id="PF01061">
    <property type="entry name" value="ABC2_membrane"/>
    <property type="match status" value="1"/>
</dbReference>
<evidence type="ECO:0000313" key="12">
    <source>
        <dbReference type="EMBL" id="KAK3912633.1"/>
    </source>
</evidence>
<keyword evidence="3" id="KW-0813">Transport</keyword>
<evidence type="ECO:0000256" key="4">
    <source>
        <dbReference type="ARBA" id="ARBA00022692"/>
    </source>
</evidence>
<evidence type="ECO:0000256" key="7">
    <source>
        <dbReference type="ARBA" id="ARBA00022989"/>
    </source>
</evidence>
<feature type="compositionally biased region" description="Gly residues" evidence="9">
    <location>
        <begin position="1"/>
        <end position="21"/>
    </location>
</feature>
<proteinExistence type="inferred from homology"/>
<gene>
    <name evidence="12" type="ORF">KUF71_022221</name>
</gene>
<dbReference type="PANTHER" id="PTHR48041">
    <property type="entry name" value="ABC TRANSPORTER G FAMILY MEMBER 28"/>
    <property type="match status" value="1"/>
</dbReference>
<dbReference type="PROSITE" id="PS50893">
    <property type="entry name" value="ABC_TRANSPORTER_2"/>
    <property type="match status" value="1"/>
</dbReference>
<dbReference type="GO" id="GO:0140359">
    <property type="term" value="F:ABC-type transporter activity"/>
    <property type="evidence" value="ECO:0007669"/>
    <property type="project" value="InterPro"/>
</dbReference>
<keyword evidence="7 10" id="KW-1133">Transmembrane helix</keyword>
<feature type="region of interest" description="Disordered" evidence="9">
    <location>
        <begin position="1"/>
        <end position="30"/>
    </location>
</feature>
<keyword evidence="8 10" id="KW-0472">Membrane</keyword>
<comment type="subcellular location">
    <subcellularLocation>
        <location evidence="1">Membrane</location>
        <topology evidence="1">Multi-pass membrane protein</topology>
    </subcellularLocation>
</comment>